<name>A0A4Q2EEP4_9ACTN</name>
<dbReference type="Proteomes" id="UP000290624">
    <property type="component" value="Unassembled WGS sequence"/>
</dbReference>
<dbReference type="EMBL" id="PPCV01000007">
    <property type="protein sequence ID" value="RXW31649.1"/>
    <property type="molecule type" value="Genomic_DNA"/>
</dbReference>
<feature type="domain" description="Bacterial bifunctional deaminase-reductase C-terminal" evidence="1">
    <location>
        <begin position="8"/>
        <end position="168"/>
    </location>
</feature>
<dbReference type="Gene3D" id="3.40.430.10">
    <property type="entry name" value="Dihydrofolate Reductase, subunit A"/>
    <property type="match status" value="1"/>
</dbReference>
<dbReference type="SUPFAM" id="SSF53597">
    <property type="entry name" value="Dihydrofolate reductase-like"/>
    <property type="match status" value="1"/>
</dbReference>
<dbReference type="InterPro" id="IPR050765">
    <property type="entry name" value="Riboflavin_Biosynth_HTPR"/>
</dbReference>
<dbReference type="InterPro" id="IPR002734">
    <property type="entry name" value="RibDG_C"/>
</dbReference>
<keyword evidence="3" id="KW-1185">Reference proteome</keyword>
<dbReference type="PANTHER" id="PTHR38011">
    <property type="entry name" value="DIHYDROFOLATE REDUCTASE FAMILY PROTEIN (AFU_ORTHOLOGUE AFUA_8G06820)"/>
    <property type="match status" value="1"/>
</dbReference>
<dbReference type="InterPro" id="IPR024072">
    <property type="entry name" value="DHFR-like_dom_sf"/>
</dbReference>
<evidence type="ECO:0000313" key="3">
    <source>
        <dbReference type="Proteomes" id="UP000290624"/>
    </source>
</evidence>
<sequence length="182" mass="19241">MTTFHAFLGCSLDGFIAGPAGELSWLTDFDEVLGDTGFDAFFASIEALVMGRVTYEAMLQFDPAFYRGVPIHVLSRTLDEGAHPNLGRSTVTVHTDLPALVDALAAAHVTRAYADGGRTVQALLAAGLLADLVLTRVPVLLGEGVPLFGRLPAPMPAQLESVRQLPAGAVQSTYRFGTASPE</sequence>
<dbReference type="AlphaFoldDB" id="A0A4Q2EEP4"/>
<proteinExistence type="predicted"/>
<accession>A0A4Q2EEP4</accession>
<dbReference type="RefSeq" id="WP_129459257.1">
    <property type="nucleotide sequence ID" value="NZ_PPCV01000007.1"/>
</dbReference>
<reference evidence="2 3" key="1">
    <citation type="submission" date="2018-01" db="EMBL/GenBank/DDBJ databases">
        <title>Lactibacter flavus gen. nov., sp. nov., a novel bacterium of the family Propionibacteriaceae isolated from raw milk and dairy products.</title>
        <authorList>
            <person name="Wenning M."/>
            <person name="Breitenwieser F."/>
            <person name="Huptas C."/>
            <person name="von Neubeck M."/>
            <person name="Busse H.-J."/>
            <person name="Scherer S."/>
        </authorList>
    </citation>
    <scope>NUCLEOTIDE SEQUENCE [LARGE SCALE GENOMIC DNA]</scope>
    <source>
        <strain evidence="2 3">VG341</strain>
    </source>
</reference>
<protein>
    <submittedName>
        <fullName evidence="2">Deaminase</fullName>
    </submittedName>
</protein>
<gene>
    <name evidence="2" type="ORF">C1706_10850</name>
</gene>
<dbReference type="GO" id="GO:0009231">
    <property type="term" value="P:riboflavin biosynthetic process"/>
    <property type="evidence" value="ECO:0007669"/>
    <property type="project" value="InterPro"/>
</dbReference>
<dbReference type="GO" id="GO:0008703">
    <property type="term" value="F:5-amino-6-(5-phosphoribosylamino)uracil reductase activity"/>
    <property type="evidence" value="ECO:0007669"/>
    <property type="project" value="InterPro"/>
</dbReference>
<evidence type="ECO:0000259" key="1">
    <source>
        <dbReference type="Pfam" id="PF01872"/>
    </source>
</evidence>
<dbReference type="PANTHER" id="PTHR38011:SF11">
    <property type="entry name" value="2,5-DIAMINO-6-RIBOSYLAMINO-4(3H)-PYRIMIDINONE 5'-PHOSPHATE REDUCTASE"/>
    <property type="match status" value="1"/>
</dbReference>
<dbReference type="Pfam" id="PF01872">
    <property type="entry name" value="RibD_C"/>
    <property type="match status" value="1"/>
</dbReference>
<dbReference type="OrthoDB" id="3427770at2"/>
<comment type="caution">
    <text evidence="2">The sequence shown here is derived from an EMBL/GenBank/DDBJ whole genome shotgun (WGS) entry which is preliminary data.</text>
</comment>
<evidence type="ECO:0000313" key="2">
    <source>
        <dbReference type="EMBL" id="RXW31649.1"/>
    </source>
</evidence>
<organism evidence="2 3">
    <name type="scientific">Propioniciclava flava</name>
    <dbReference type="NCBI Taxonomy" id="2072026"/>
    <lineage>
        <taxon>Bacteria</taxon>
        <taxon>Bacillati</taxon>
        <taxon>Actinomycetota</taxon>
        <taxon>Actinomycetes</taxon>
        <taxon>Propionibacteriales</taxon>
        <taxon>Propionibacteriaceae</taxon>
        <taxon>Propioniciclava</taxon>
    </lineage>
</organism>